<protein>
    <submittedName>
        <fullName evidence="2">Poly(3-hydroxybutyrate) depolymerase</fullName>
    </submittedName>
</protein>
<dbReference type="Gene3D" id="3.40.50.1820">
    <property type="entry name" value="alpha/beta hydrolase"/>
    <property type="match status" value="2"/>
</dbReference>
<comment type="caution">
    <text evidence="2">The sequence shown here is derived from an EMBL/GenBank/DDBJ whole genome shotgun (WGS) entry which is preliminary data.</text>
</comment>
<dbReference type="EMBL" id="NHOO01000001">
    <property type="protein sequence ID" value="OVE50556.1"/>
    <property type="molecule type" value="Genomic_DNA"/>
</dbReference>
<proteinExistence type="predicted"/>
<feature type="region of interest" description="Disordered" evidence="1">
    <location>
        <begin position="1"/>
        <end position="42"/>
    </location>
</feature>
<dbReference type="PANTHER" id="PTHR42972">
    <property type="entry name" value="TOL-PAL SYSTEM PROTEIN TOLB"/>
    <property type="match status" value="1"/>
</dbReference>
<dbReference type="AlphaFoldDB" id="A0A202BG96"/>
<keyword evidence="3" id="KW-1185">Reference proteome</keyword>
<feature type="compositionally biased region" description="Polar residues" evidence="1">
    <location>
        <begin position="21"/>
        <end position="34"/>
    </location>
</feature>
<reference evidence="2 3" key="1">
    <citation type="submission" date="2017-05" db="EMBL/GenBank/DDBJ databases">
        <title>Chromobacterium violaceum GHPS1 isolated from Hydrocarbon polluted soil in French Guiana display an awesome secondary metabolite arsenal and a battery of drug and heavy-metal-resistance and detoxification of xenobiotics proteins.</title>
        <authorList>
            <person name="Belbahri L."/>
        </authorList>
    </citation>
    <scope>NUCLEOTIDE SEQUENCE [LARGE SCALE GENOMIC DNA]</scope>
    <source>
        <strain evidence="2 3">GHPS1</strain>
    </source>
</reference>
<dbReference type="Proteomes" id="UP000196342">
    <property type="component" value="Unassembled WGS sequence"/>
</dbReference>
<gene>
    <name evidence="2" type="ORF">CBW21_00765</name>
</gene>
<dbReference type="PANTHER" id="PTHR42972:SF8">
    <property type="entry name" value="POLYHYDROXYBUTYRATE DEPOLYMERASE"/>
    <property type="match status" value="1"/>
</dbReference>
<evidence type="ECO:0000313" key="3">
    <source>
        <dbReference type="Proteomes" id="UP000196342"/>
    </source>
</evidence>
<name>A0A202BG96_CHRVL</name>
<accession>A0A202BG96</accession>
<organism evidence="2 3">
    <name type="scientific">Chromobacterium violaceum</name>
    <dbReference type="NCBI Taxonomy" id="536"/>
    <lineage>
        <taxon>Bacteria</taxon>
        <taxon>Pseudomonadati</taxon>
        <taxon>Pseudomonadota</taxon>
        <taxon>Betaproteobacteria</taxon>
        <taxon>Neisseriales</taxon>
        <taxon>Chromobacteriaceae</taxon>
        <taxon>Chromobacterium</taxon>
    </lineage>
</organism>
<sequence length="401" mass="42952">MGTRAGLPYSAGPDAVAGASQDGQVSTSCSQLHQRSGEPTMHSVNPRARLLRAALLSWMLAAGQAVAAAAPPLPALGADPRQNTVSGLSSGAFMAAQYSVTYSASVAGAGIVAGGPFYCAGLNKLGGADRFMMTASNQCMRPQGAAPSGAAAWKEAQQFASQGLIDPVDNIKRQRLYIFTGASDSVVYPKVVAQTRAFYQHAGVPDSQIRYVDNVNAGHALLTSNPGDEACPVNVSPAAGSTKTNLNNCGFMQSQDILRQLYGNLKPPAARLSGELLDFDQTEFSDGRYTGLSDIGHVYIPADCRKQSCRVHVVFHGCTQEDSRIGNRYYTSTGFNEMADRNRIVVLYPQIRTDPKRNPQGCWDFWGYSSKNPSNPDYYAKNAPQLSAIRAMVERLDSPRP</sequence>
<evidence type="ECO:0000256" key="1">
    <source>
        <dbReference type="SAM" id="MobiDB-lite"/>
    </source>
</evidence>
<evidence type="ECO:0000313" key="2">
    <source>
        <dbReference type="EMBL" id="OVE50556.1"/>
    </source>
</evidence>
<dbReference type="SUPFAM" id="SSF53474">
    <property type="entry name" value="alpha/beta-Hydrolases"/>
    <property type="match status" value="1"/>
</dbReference>
<dbReference type="InterPro" id="IPR029058">
    <property type="entry name" value="AB_hydrolase_fold"/>
</dbReference>